<name>A0ACB9H2U3_CICIN</name>
<keyword evidence="2" id="KW-1185">Reference proteome</keyword>
<dbReference type="EMBL" id="CM042009">
    <property type="protein sequence ID" value="KAI3789872.1"/>
    <property type="molecule type" value="Genomic_DNA"/>
</dbReference>
<reference evidence="2" key="1">
    <citation type="journal article" date="2022" name="Mol. Ecol. Resour.">
        <title>The genomes of chicory, endive, great burdock and yacon provide insights into Asteraceae palaeo-polyploidization history and plant inulin production.</title>
        <authorList>
            <person name="Fan W."/>
            <person name="Wang S."/>
            <person name="Wang H."/>
            <person name="Wang A."/>
            <person name="Jiang F."/>
            <person name="Liu H."/>
            <person name="Zhao H."/>
            <person name="Xu D."/>
            <person name="Zhang Y."/>
        </authorList>
    </citation>
    <scope>NUCLEOTIDE SEQUENCE [LARGE SCALE GENOMIC DNA]</scope>
    <source>
        <strain evidence="2">cv. Punajuju</strain>
    </source>
</reference>
<dbReference type="Proteomes" id="UP001055811">
    <property type="component" value="Linkage Group LG01"/>
</dbReference>
<accession>A0ACB9H2U3</accession>
<sequence length="142" mass="15524">MGHDIGTGSEYVKGGIELGSGGRYAIVANMSVEIIVPQNVIRGKCKLSNSSKTAEGNPFQLFERIVTVVDARNVAPITSSRSRKNNNFDLCVDNELRFAKDPTISSCLHSSQIVFLVSKGKMRPGRECIEMQSFEKSNGKNL</sequence>
<evidence type="ECO:0000313" key="1">
    <source>
        <dbReference type="EMBL" id="KAI3789872.1"/>
    </source>
</evidence>
<proteinExistence type="predicted"/>
<evidence type="ECO:0000313" key="2">
    <source>
        <dbReference type="Proteomes" id="UP001055811"/>
    </source>
</evidence>
<protein>
    <submittedName>
        <fullName evidence="1">Uncharacterized protein</fullName>
    </submittedName>
</protein>
<reference evidence="1 2" key="2">
    <citation type="journal article" date="2022" name="Mol. Ecol. Resour.">
        <title>The genomes of chicory, endive, great burdock and yacon provide insights into Asteraceae paleo-polyploidization history and plant inulin production.</title>
        <authorList>
            <person name="Fan W."/>
            <person name="Wang S."/>
            <person name="Wang H."/>
            <person name="Wang A."/>
            <person name="Jiang F."/>
            <person name="Liu H."/>
            <person name="Zhao H."/>
            <person name="Xu D."/>
            <person name="Zhang Y."/>
        </authorList>
    </citation>
    <scope>NUCLEOTIDE SEQUENCE [LARGE SCALE GENOMIC DNA]</scope>
    <source>
        <strain evidence="2">cv. Punajuju</strain>
        <tissue evidence="1">Leaves</tissue>
    </source>
</reference>
<organism evidence="1 2">
    <name type="scientific">Cichorium intybus</name>
    <name type="common">Chicory</name>
    <dbReference type="NCBI Taxonomy" id="13427"/>
    <lineage>
        <taxon>Eukaryota</taxon>
        <taxon>Viridiplantae</taxon>
        <taxon>Streptophyta</taxon>
        <taxon>Embryophyta</taxon>
        <taxon>Tracheophyta</taxon>
        <taxon>Spermatophyta</taxon>
        <taxon>Magnoliopsida</taxon>
        <taxon>eudicotyledons</taxon>
        <taxon>Gunneridae</taxon>
        <taxon>Pentapetalae</taxon>
        <taxon>asterids</taxon>
        <taxon>campanulids</taxon>
        <taxon>Asterales</taxon>
        <taxon>Asteraceae</taxon>
        <taxon>Cichorioideae</taxon>
        <taxon>Cichorieae</taxon>
        <taxon>Cichoriinae</taxon>
        <taxon>Cichorium</taxon>
    </lineage>
</organism>
<gene>
    <name evidence="1" type="ORF">L2E82_02676</name>
</gene>
<comment type="caution">
    <text evidence="1">The sequence shown here is derived from an EMBL/GenBank/DDBJ whole genome shotgun (WGS) entry which is preliminary data.</text>
</comment>